<dbReference type="SUPFAM" id="SSF50090">
    <property type="entry name" value="Electron transport accessory proteins"/>
    <property type="match status" value="1"/>
</dbReference>
<evidence type="ECO:0000259" key="1">
    <source>
        <dbReference type="Pfam" id="PF21006"/>
    </source>
</evidence>
<keyword evidence="3" id="KW-1185">Reference proteome</keyword>
<protein>
    <recommendedName>
        <fullName evidence="1">Nitrile hydratase beta subunit-like N-terminal domain-containing protein</fullName>
    </recommendedName>
</protein>
<dbReference type="InterPro" id="IPR042262">
    <property type="entry name" value="CN_hydtase_beta_C"/>
</dbReference>
<dbReference type="OrthoDB" id="3478924at2"/>
<reference evidence="2 3" key="1">
    <citation type="submission" date="2017-12" db="EMBL/GenBank/DDBJ databases">
        <title>Characterization of six clinical isolates of Enterochimera gen. nov., a novel genus of the Yersiniaciae family and the three species Enterochimera arupensis sp. nov., Enterochimera coloradensis sp. nov, and Enterochimera californica sp. nov.</title>
        <authorList>
            <person name="Rossi A."/>
            <person name="Fisher M."/>
        </authorList>
    </citation>
    <scope>NUCLEOTIDE SEQUENCE [LARGE SCALE GENOMIC DNA]</scope>
    <source>
        <strain evidence="3">2016-Iso4</strain>
    </source>
</reference>
<evidence type="ECO:0000313" key="3">
    <source>
        <dbReference type="Proteomes" id="UP000234503"/>
    </source>
</evidence>
<dbReference type="Pfam" id="PF21006">
    <property type="entry name" value="NHase_beta_N"/>
    <property type="match status" value="1"/>
</dbReference>
<proteinExistence type="predicted"/>
<dbReference type="Gene3D" id="1.10.472.20">
    <property type="entry name" value="Nitrile hydratase, beta subunit"/>
    <property type="match status" value="1"/>
</dbReference>
<dbReference type="Proteomes" id="UP000234503">
    <property type="component" value="Unassembled WGS sequence"/>
</dbReference>
<accession>A0A2N5E3U4</accession>
<name>A0A2N5E3U4_9GAMM</name>
<evidence type="ECO:0000313" key="2">
    <source>
        <dbReference type="EMBL" id="PLR35510.1"/>
    </source>
</evidence>
<organism evidence="2 3">
    <name type="scientific">Chimaeribacter coloradensis</name>
    <dbReference type="NCBI Taxonomy" id="2060068"/>
    <lineage>
        <taxon>Bacteria</taxon>
        <taxon>Pseudomonadati</taxon>
        <taxon>Pseudomonadota</taxon>
        <taxon>Gammaproteobacteria</taxon>
        <taxon>Enterobacterales</taxon>
        <taxon>Yersiniaceae</taxon>
        <taxon>Chimaeribacter</taxon>
    </lineage>
</organism>
<dbReference type="InterPro" id="IPR008990">
    <property type="entry name" value="Elect_transpt_acc-like_dom_sf"/>
</dbReference>
<feature type="domain" description="Nitrile hydratase beta subunit-like N-terminal" evidence="1">
    <location>
        <begin position="1"/>
        <end position="96"/>
    </location>
</feature>
<comment type="caution">
    <text evidence="2">The sequence shown here is derived from an EMBL/GenBank/DDBJ whole genome shotgun (WGS) entry which is preliminary data.</text>
</comment>
<dbReference type="RefSeq" id="WP_101824246.1">
    <property type="nucleotide sequence ID" value="NZ_PJZH01000008.1"/>
</dbReference>
<dbReference type="EMBL" id="PJZH01000008">
    <property type="protein sequence ID" value="PLR35510.1"/>
    <property type="molecule type" value="Genomic_DNA"/>
</dbReference>
<sequence>MNNIHDCGGMQNFGPIEMEADEPNFHSQWEKDIFATTLVFFMSGKIVLDDFRYEIEKMPVTDYLQSSYYEHWLFAIEQLMCKTGVFTEQELQQRLTELSA</sequence>
<dbReference type="InterPro" id="IPR049054">
    <property type="entry name" value="CN_hydtase_beta-like_N"/>
</dbReference>
<gene>
    <name evidence="2" type="ORF">CYR32_09945</name>
</gene>
<dbReference type="AlphaFoldDB" id="A0A2N5E3U4"/>